<dbReference type="InterPro" id="IPR036249">
    <property type="entry name" value="Thioredoxin-like_sf"/>
</dbReference>
<dbReference type="PANTHER" id="PTHR43640:SF1">
    <property type="entry name" value="THIOREDOXIN-DEPENDENT PEROXIREDOXIN"/>
    <property type="match status" value="1"/>
</dbReference>
<accession>A0ABQ1WLE2</accession>
<evidence type="ECO:0000313" key="2">
    <source>
        <dbReference type="EMBL" id="GGG32091.1"/>
    </source>
</evidence>
<proteinExistence type="predicted"/>
<feature type="domain" description="Thioredoxin" evidence="1">
    <location>
        <begin position="42"/>
        <end position="200"/>
    </location>
</feature>
<sequence length="219" mass="23233">MNFTLPIAPSHYFTIAMSLRRLSILTAATLLFCTVAVGVARAQGSRSVADFSLKNSTNAEVALKSYAGSKAVVVVFVNPTCAFSKLYQSRLSSLNAEYSAKGVQFLFVNAPINLEASADAGDVEKLKIKTTGGTDLPLLTDEGQKVSTLLGATKTPEVVLLQPIGDGFAVRYKGAIDDNPQVEGYVREHYLAQALDNVLAGRAAGVADKRAAGCLIKKF</sequence>
<protein>
    <submittedName>
        <fullName evidence="2">Thioredoxin family protein</fullName>
    </submittedName>
</protein>
<dbReference type="EMBL" id="BMGS01000001">
    <property type="protein sequence ID" value="GGG32091.1"/>
    <property type="molecule type" value="Genomic_DNA"/>
</dbReference>
<evidence type="ECO:0000313" key="3">
    <source>
        <dbReference type="Proteomes" id="UP000601361"/>
    </source>
</evidence>
<evidence type="ECO:0000259" key="1">
    <source>
        <dbReference type="PROSITE" id="PS51352"/>
    </source>
</evidence>
<dbReference type="PANTHER" id="PTHR43640">
    <property type="entry name" value="OS07G0260300 PROTEIN"/>
    <property type="match status" value="1"/>
</dbReference>
<dbReference type="PROSITE" id="PS51352">
    <property type="entry name" value="THIOREDOXIN_2"/>
    <property type="match status" value="1"/>
</dbReference>
<dbReference type="Proteomes" id="UP000601361">
    <property type="component" value="Unassembled WGS sequence"/>
</dbReference>
<dbReference type="Gene3D" id="3.40.30.10">
    <property type="entry name" value="Glutaredoxin"/>
    <property type="match status" value="1"/>
</dbReference>
<organism evidence="2 3">
    <name type="scientific">Hymenobacter glacieicola</name>
    <dbReference type="NCBI Taxonomy" id="1562124"/>
    <lineage>
        <taxon>Bacteria</taxon>
        <taxon>Pseudomonadati</taxon>
        <taxon>Bacteroidota</taxon>
        <taxon>Cytophagia</taxon>
        <taxon>Cytophagales</taxon>
        <taxon>Hymenobacteraceae</taxon>
        <taxon>Hymenobacter</taxon>
    </lineage>
</organism>
<gene>
    <name evidence="2" type="ORF">GCM10011378_05770</name>
</gene>
<comment type="caution">
    <text evidence="2">The sequence shown here is derived from an EMBL/GenBank/DDBJ whole genome shotgun (WGS) entry which is preliminary data.</text>
</comment>
<dbReference type="InterPro" id="IPR047262">
    <property type="entry name" value="PRX-like1"/>
</dbReference>
<dbReference type="InterPro" id="IPR013766">
    <property type="entry name" value="Thioredoxin_domain"/>
</dbReference>
<name>A0ABQ1WLE2_9BACT</name>
<keyword evidence="3" id="KW-1185">Reference proteome</keyword>
<dbReference type="InterPro" id="IPR000866">
    <property type="entry name" value="AhpC/TSA"/>
</dbReference>
<dbReference type="RefSeq" id="WP_188556296.1">
    <property type="nucleotide sequence ID" value="NZ_BMGS01000001.1"/>
</dbReference>
<dbReference type="SUPFAM" id="SSF52833">
    <property type="entry name" value="Thioredoxin-like"/>
    <property type="match status" value="1"/>
</dbReference>
<dbReference type="Pfam" id="PF00578">
    <property type="entry name" value="AhpC-TSA"/>
    <property type="match status" value="1"/>
</dbReference>
<reference evidence="3" key="1">
    <citation type="journal article" date="2019" name="Int. J. Syst. Evol. Microbiol.">
        <title>The Global Catalogue of Microorganisms (GCM) 10K type strain sequencing project: providing services to taxonomists for standard genome sequencing and annotation.</title>
        <authorList>
            <consortium name="The Broad Institute Genomics Platform"/>
            <consortium name="The Broad Institute Genome Sequencing Center for Infectious Disease"/>
            <person name="Wu L."/>
            <person name="Ma J."/>
        </authorList>
    </citation>
    <scope>NUCLEOTIDE SEQUENCE [LARGE SCALE GENOMIC DNA]</scope>
    <source>
        <strain evidence="3">CGMCC 1.12990</strain>
    </source>
</reference>